<protein>
    <submittedName>
        <fullName evidence="1">Uncharacterized protein</fullName>
    </submittedName>
</protein>
<name>A0A3D1JGA7_9CHLR</name>
<reference evidence="1 2" key="1">
    <citation type="journal article" date="2018" name="Nat. Biotechnol.">
        <title>A standardized bacterial taxonomy based on genome phylogeny substantially revises the tree of life.</title>
        <authorList>
            <person name="Parks D.H."/>
            <person name="Chuvochina M."/>
            <person name="Waite D.W."/>
            <person name="Rinke C."/>
            <person name="Skarshewski A."/>
            <person name="Chaumeil P.A."/>
            <person name="Hugenholtz P."/>
        </authorList>
    </citation>
    <scope>NUCLEOTIDE SEQUENCE [LARGE SCALE GENOMIC DNA]</scope>
    <source>
        <strain evidence="1">UBA8781</strain>
    </source>
</reference>
<organism evidence="1 2">
    <name type="scientific">Anaerolinea thermolimosa</name>
    <dbReference type="NCBI Taxonomy" id="229919"/>
    <lineage>
        <taxon>Bacteria</taxon>
        <taxon>Bacillati</taxon>
        <taxon>Chloroflexota</taxon>
        <taxon>Anaerolineae</taxon>
        <taxon>Anaerolineales</taxon>
        <taxon>Anaerolineaceae</taxon>
        <taxon>Anaerolinea</taxon>
    </lineage>
</organism>
<evidence type="ECO:0000313" key="1">
    <source>
        <dbReference type="EMBL" id="HCE17523.1"/>
    </source>
</evidence>
<dbReference type="Proteomes" id="UP000264141">
    <property type="component" value="Unassembled WGS sequence"/>
</dbReference>
<dbReference type="EMBL" id="DPBP01000028">
    <property type="protein sequence ID" value="HCE17523.1"/>
    <property type="molecule type" value="Genomic_DNA"/>
</dbReference>
<proteinExistence type="predicted"/>
<sequence>MLSPAVIQFLKALDPASRDKILAIKNPFQVQALLDEMPYVGEDRNRSPLQVMQDRQCHCLDGGLLGALVLNLIGFPPRIIDLVPQPDVDDDHVLAIFQIDGFYGAVAKSNFSGLRFREPVYRTLRELAMSYFEVFFNIQGEKTLRAYTRPLNLMVFDRFNWPIDEQGVHLITQRLYSLKPIPLINPLQAARLSKLDERSYQTNMMGVNLEGLFKAPAH</sequence>
<comment type="caution">
    <text evidence="1">The sequence shown here is derived from an EMBL/GenBank/DDBJ whole genome shotgun (WGS) entry which is preliminary data.</text>
</comment>
<evidence type="ECO:0000313" key="2">
    <source>
        <dbReference type="Proteomes" id="UP000264141"/>
    </source>
</evidence>
<dbReference type="STRING" id="229919.GCA_001050195_01799"/>
<gene>
    <name evidence="1" type="ORF">DEQ80_06660</name>
</gene>
<dbReference type="AlphaFoldDB" id="A0A3D1JGA7"/>
<accession>A0A3D1JGA7</accession>